<evidence type="ECO:0000256" key="1">
    <source>
        <dbReference type="SAM" id="MobiDB-lite"/>
    </source>
</evidence>
<dbReference type="RefSeq" id="WP_211863207.1">
    <property type="nucleotide sequence ID" value="NZ_JAAEDM010000050.1"/>
</dbReference>
<dbReference type="Proteomes" id="UP001138751">
    <property type="component" value="Unassembled WGS sequence"/>
</dbReference>
<accession>A0A9X9X061</accession>
<evidence type="ECO:0000313" key="3">
    <source>
        <dbReference type="Proteomes" id="UP001138751"/>
    </source>
</evidence>
<dbReference type="AlphaFoldDB" id="A0A9X9X061"/>
<reference evidence="2" key="1">
    <citation type="submission" date="2020-01" db="EMBL/GenBank/DDBJ databases">
        <authorList>
            <person name="Rat A."/>
        </authorList>
    </citation>
    <scope>NUCLEOTIDE SEQUENCE</scope>
    <source>
        <strain evidence="2">LMG 31231</strain>
    </source>
</reference>
<comment type="caution">
    <text evidence="2">The sequence shown here is derived from an EMBL/GenBank/DDBJ whole genome shotgun (WGS) entry which is preliminary data.</text>
</comment>
<sequence>MLTTNDNRPAPTREDLFGPLRPPRHETLRHLLQALLTEEELRALEGRMLAAIPLLRAQAILTLMLPAMSAPERAAFVAEARAVAEDDSVAAVIEGAAKISLAPEQWHDLQKRLALAA</sequence>
<evidence type="ECO:0000313" key="2">
    <source>
        <dbReference type="EMBL" id="MBR0672790.1"/>
    </source>
</evidence>
<dbReference type="EMBL" id="JAAEDM010000050">
    <property type="protein sequence ID" value="MBR0672790.1"/>
    <property type="molecule type" value="Genomic_DNA"/>
</dbReference>
<name>A0A9X9X061_9PROT</name>
<feature type="region of interest" description="Disordered" evidence="1">
    <location>
        <begin position="1"/>
        <end position="22"/>
    </location>
</feature>
<keyword evidence="3" id="KW-1185">Reference proteome</keyword>
<proteinExistence type="predicted"/>
<protein>
    <submittedName>
        <fullName evidence="2">Uncharacterized protein</fullName>
    </submittedName>
</protein>
<gene>
    <name evidence="2" type="ORF">GXW76_16540</name>
</gene>
<reference evidence="2" key="2">
    <citation type="journal article" date="2021" name="Syst. Appl. Microbiol.">
        <title>Roseomonas hellenica sp. nov., isolated from roots of wild-growing Alkanna tinctoria.</title>
        <authorList>
            <person name="Rat A."/>
            <person name="Naranjo H.D."/>
            <person name="Lebbe L."/>
            <person name="Cnockaert M."/>
            <person name="Krigas N."/>
            <person name="Grigoriadou K."/>
            <person name="Maloupa E."/>
            <person name="Willems A."/>
        </authorList>
    </citation>
    <scope>NUCLEOTIDE SEQUENCE</scope>
    <source>
        <strain evidence="2">LMG 31231</strain>
    </source>
</reference>
<organism evidence="2 3">
    <name type="scientific">Neoroseomonas soli</name>
    <dbReference type="NCBI Taxonomy" id="1081025"/>
    <lineage>
        <taxon>Bacteria</taxon>
        <taxon>Pseudomonadati</taxon>
        <taxon>Pseudomonadota</taxon>
        <taxon>Alphaproteobacteria</taxon>
        <taxon>Acetobacterales</taxon>
        <taxon>Acetobacteraceae</taxon>
        <taxon>Neoroseomonas</taxon>
    </lineage>
</organism>